<sequence>MQKANSSSILLIATGTFLVLLFMQSCVTVKPYQRMYLNDESMQLGKRGIEKFDENVHTYREGSSGGGSGKSSGGCGCN</sequence>
<reference evidence="2 3" key="1">
    <citation type="submission" date="2016-10" db="EMBL/GenBank/DDBJ databases">
        <authorList>
            <person name="de Groot N.N."/>
        </authorList>
    </citation>
    <scope>NUCLEOTIDE SEQUENCE [LARGE SCALE GENOMIC DNA]</scope>
    <source>
        <strain evidence="2 3">DSM 527</strain>
    </source>
</reference>
<evidence type="ECO:0000259" key="1">
    <source>
        <dbReference type="Pfam" id="PF14086"/>
    </source>
</evidence>
<dbReference type="Proteomes" id="UP000199045">
    <property type="component" value="Unassembled WGS sequence"/>
</dbReference>
<name>A0A1G7WYG2_CHIFI</name>
<dbReference type="RefSeq" id="WP_089835276.1">
    <property type="nucleotide sequence ID" value="NZ_FNBN01000006.1"/>
</dbReference>
<dbReference type="Pfam" id="PF14086">
    <property type="entry name" value="DUF4266"/>
    <property type="match status" value="1"/>
</dbReference>
<dbReference type="OrthoDB" id="679785at2"/>
<dbReference type="AlphaFoldDB" id="A0A1G7WYG2"/>
<gene>
    <name evidence="2" type="ORF">SAMN04488121_106220</name>
</gene>
<feature type="domain" description="DUF4266" evidence="1">
    <location>
        <begin position="29"/>
        <end position="78"/>
    </location>
</feature>
<dbReference type="EMBL" id="FNBN01000006">
    <property type="protein sequence ID" value="SDG76997.1"/>
    <property type="molecule type" value="Genomic_DNA"/>
</dbReference>
<organism evidence="2 3">
    <name type="scientific">Chitinophaga filiformis</name>
    <name type="common">Myxococcus filiformis</name>
    <name type="synonym">Flexibacter filiformis</name>
    <dbReference type="NCBI Taxonomy" id="104663"/>
    <lineage>
        <taxon>Bacteria</taxon>
        <taxon>Pseudomonadati</taxon>
        <taxon>Bacteroidota</taxon>
        <taxon>Chitinophagia</taxon>
        <taxon>Chitinophagales</taxon>
        <taxon>Chitinophagaceae</taxon>
        <taxon>Chitinophaga</taxon>
    </lineage>
</organism>
<accession>A0A1G7WYG2</accession>
<evidence type="ECO:0000313" key="3">
    <source>
        <dbReference type="Proteomes" id="UP000199045"/>
    </source>
</evidence>
<dbReference type="STRING" id="104663.SAMN04488121_106220"/>
<protein>
    <recommendedName>
        <fullName evidence="1">DUF4266 domain-containing protein</fullName>
    </recommendedName>
</protein>
<dbReference type="InterPro" id="IPR025362">
    <property type="entry name" value="DUF4266"/>
</dbReference>
<dbReference type="PROSITE" id="PS51257">
    <property type="entry name" value="PROKAR_LIPOPROTEIN"/>
    <property type="match status" value="1"/>
</dbReference>
<proteinExistence type="predicted"/>
<evidence type="ECO:0000313" key="2">
    <source>
        <dbReference type="EMBL" id="SDG76997.1"/>
    </source>
</evidence>